<evidence type="ECO:0000256" key="6">
    <source>
        <dbReference type="SAM" id="SignalP"/>
    </source>
</evidence>
<keyword evidence="3" id="KW-0472">Membrane</keyword>
<feature type="signal peptide" evidence="6">
    <location>
        <begin position="1"/>
        <end position="21"/>
    </location>
</feature>
<evidence type="ECO:0000313" key="8">
    <source>
        <dbReference type="Proteomes" id="UP001451571"/>
    </source>
</evidence>
<evidence type="ECO:0000256" key="2">
    <source>
        <dbReference type="ARBA" id="ARBA00022729"/>
    </source>
</evidence>
<dbReference type="InterPro" id="IPR006059">
    <property type="entry name" value="SBP"/>
</dbReference>
<dbReference type="PROSITE" id="PS51257">
    <property type="entry name" value="PROKAR_LIPOPROTEIN"/>
    <property type="match status" value="1"/>
</dbReference>
<dbReference type="CDD" id="cd13585">
    <property type="entry name" value="PBP2_TMBP_like"/>
    <property type="match status" value="1"/>
</dbReference>
<dbReference type="Proteomes" id="UP001451571">
    <property type="component" value="Chromosome"/>
</dbReference>
<evidence type="ECO:0000256" key="3">
    <source>
        <dbReference type="ARBA" id="ARBA00023136"/>
    </source>
</evidence>
<name>A0ABZ3EUR7_9FIRM</name>
<evidence type="ECO:0000256" key="4">
    <source>
        <dbReference type="ARBA" id="ARBA00023139"/>
    </source>
</evidence>
<protein>
    <submittedName>
        <fullName evidence="7">Sugar ABC transporter substrate-binding protein</fullName>
    </submittedName>
</protein>
<dbReference type="EMBL" id="CP146256">
    <property type="protein sequence ID" value="XAH73275.1"/>
    <property type="molecule type" value="Genomic_DNA"/>
</dbReference>
<keyword evidence="1" id="KW-1003">Cell membrane</keyword>
<organism evidence="7 8">
    <name type="scientific">Kineothrix sedimenti</name>
    <dbReference type="NCBI Taxonomy" id="3123317"/>
    <lineage>
        <taxon>Bacteria</taxon>
        <taxon>Bacillati</taxon>
        <taxon>Bacillota</taxon>
        <taxon>Clostridia</taxon>
        <taxon>Lachnospirales</taxon>
        <taxon>Lachnospiraceae</taxon>
        <taxon>Kineothrix</taxon>
    </lineage>
</organism>
<keyword evidence="4" id="KW-0564">Palmitate</keyword>
<dbReference type="PANTHER" id="PTHR43649:SF33">
    <property type="entry name" value="POLYGALACTURONAN_RHAMNOGALACTURONAN-BINDING PROTEIN YTCQ"/>
    <property type="match status" value="1"/>
</dbReference>
<reference evidence="7 8" key="1">
    <citation type="submission" date="2024-02" db="EMBL/GenBank/DDBJ databases">
        <title>Bacterial strain from lacustrine sediment.</title>
        <authorList>
            <person name="Petit C."/>
            <person name="Fadhlaoui K."/>
        </authorList>
    </citation>
    <scope>NUCLEOTIDE SEQUENCE [LARGE SCALE GENOMIC DNA]</scope>
    <source>
        <strain evidence="7 8">IPX-CK</strain>
    </source>
</reference>
<keyword evidence="5" id="KW-0449">Lipoprotein</keyword>
<gene>
    <name evidence="7" type="ORF">V6984_17475</name>
</gene>
<evidence type="ECO:0000256" key="5">
    <source>
        <dbReference type="ARBA" id="ARBA00023288"/>
    </source>
</evidence>
<proteinExistence type="predicted"/>
<sequence>MKSGRLLTLLMAAVLSVAALAGCGDTSAQGVVEKADTEAAEAVDTAEATGEKVNLKYYIWSDTESYTKEIAENFNNSQDRIQVEVISMPNETYDDKLKVMLSAGSDADLINLRSLNLLSQFQKAGALTELTDMVKAGNLDVSKYGSMWDVCYPDGVVSALPMRTSCWMLFYNVDLLEEAGLTMPEQLTWDEYADMAKQLTSGDGTRYGGCFVDWKIYHAIATQMGTYLNDDDISNEKTGLEILNRLFNEDQSHVPLAEVKANDSQYLTDFENGRVAMIPQGEWLFDMLKTDTEAGKTSVNWEVAPVPVPDGVEPGTTWGATQFTAIPGDSKHPAEAYEFLEYLCGDGGGSVLPKYGILPAYSSEAGEESFKESVGKDSAVEVVFNSKTLPEAPAYDKYNDLIDAFTENAELYLYGEKGIDETMTNFETQREQIISK</sequence>
<dbReference type="RefSeq" id="WP_342756883.1">
    <property type="nucleotide sequence ID" value="NZ_CP146256.1"/>
</dbReference>
<accession>A0ABZ3EUR7</accession>
<evidence type="ECO:0000313" key="7">
    <source>
        <dbReference type="EMBL" id="XAH73275.1"/>
    </source>
</evidence>
<dbReference type="InterPro" id="IPR050490">
    <property type="entry name" value="Bact_solute-bd_prot1"/>
</dbReference>
<keyword evidence="2 6" id="KW-0732">Signal</keyword>
<dbReference type="PANTHER" id="PTHR43649">
    <property type="entry name" value="ARABINOSE-BINDING PROTEIN-RELATED"/>
    <property type="match status" value="1"/>
</dbReference>
<dbReference type="SUPFAM" id="SSF53850">
    <property type="entry name" value="Periplasmic binding protein-like II"/>
    <property type="match status" value="1"/>
</dbReference>
<evidence type="ECO:0000256" key="1">
    <source>
        <dbReference type="ARBA" id="ARBA00022475"/>
    </source>
</evidence>
<dbReference type="Pfam" id="PF01547">
    <property type="entry name" value="SBP_bac_1"/>
    <property type="match status" value="1"/>
</dbReference>
<feature type="chain" id="PRO_5045821064" evidence="6">
    <location>
        <begin position="22"/>
        <end position="436"/>
    </location>
</feature>
<dbReference type="Gene3D" id="3.40.190.10">
    <property type="entry name" value="Periplasmic binding protein-like II"/>
    <property type="match status" value="1"/>
</dbReference>
<keyword evidence="8" id="KW-1185">Reference proteome</keyword>